<proteinExistence type="inferred from homology"/>
<evidence type="ECO:0000256" key="1">
    <source>
        <dbReference type="ARBA" id="ARBA00005228"/>
    </source>
</evidence>
<dbReference type="Gene3D" id="2.130.10.120">
    <property type="entry name" value="Prolyl oligopeptidase, N-terminal domain"/>
    <property type="match status" value="1"/>
</dbReference>
<evidence type="ECO:0000259" key="6">
    <source>
        <dbReference type="Pfam" id="PF00326"/>
    </source>
</evidence>
<evidence type="ECO:0000256" key="4">
    <source>
        <dbReference type="ARBA" id="ARBA00022825"/>
    </source>
</evidence>
<dbReference type="PRINTS" id="PR00862">
    <property type="entry name" value="PROLIGOPTASE"/>
</dbReference>
<reference evidence="8" key="1">
    <citation type="submission" date="2021-01" db="EMBL/GenBank/DDBJ databases">
        <authorList>
            <person name="Corre E."/>
            <person name="Pelletier E."/>
            <person name="Niang G."/>
            <person name="Scheremetjew M."/>
            <person name="Finn R."/>
            <person name="Kale V."/>
            <person name="Holt S."/>
            <person name="Cochrane G."/>
            <person name="Meng A."/>
            <person name="Brown T."/>
            <person name="Cohen L."/>
        </authorList>
    </citation>
    <scope>NUCLEOTIDE SEQUENCE</scope>
    <source>
        <strain evidence="8">CCMP1661</strain>
    </source>
</reference>
<dbReference type="EMBL" id="HBHR01011770">
    <property type="protein sequence ID" value="CAD9863156.1"/>
    <property type="molecule type" value="Transcribed_RNA"/>
</dbReference>
<gene>
    <name evidence="8" type="ORF">FJAP1339_LOCUS5687</name>
</gene>
<keyword evidence="2 5" id="KW-0645">Protease</keyword>
<feature type="domain" description="Peptidase S9 prolyl oligopeptidase catalytic" evidence="6">
    <location>
        <begin position="583"/>
        <end position="791"/>
    </location>
</feature>
<dbReference type="EC" id="3.4.21.-" evidence="5"/>
<name>A0A7S2XXP1_9STRA</name>
<dbReference type="InterPro" id="IPR002470">
    <property type="entry name" value="Peptidase_S9A"/>
</dbReference>
<evidence type="ECO:0000256" key="5">
    <source>
        <dbReference type="RuleBase" id="RU368024"/>
    </source>
</evidence>
<dbReference type="AlphaFoldDB" id="A0A7S2XXP1"/>
<dbReference type="InterPro" id="IPR029058">
    <property type="entry name" value="AB_hydrolase_fold"/>
</dbReference>
<dbReference type="GO" id="GO:0004252">
    <property type="term" value="F:serine-type endopeptidase activity"/>
    <property type="evidence" value="ECO:0007669"/>
    <property type="project" value="UniProtKB-UniRule"/>
</dbReference>
<feature type="domain" description="Peptidase S9A N-terminal" evidence="7">
    <location>
        <begin position="396"/>
        <end position="493"/>
    </location>
</feature>
<dbReference type="InterPro" id="IPR023302">
    <property type="entry name" value="Pept_S9A_N"/>
</dbReference>
<evidence type="ECO:0000256" key="2">
    <source>
        <dbReference type="ARBA" id="ARBA00022670"/>
    </source>
</evidence>
<evidence type="ECO:0000256" key="3">
    <source>
        <dbReference type="ARBA" id="ARBA00022801"/>
    </source>
</evidence>
<dbReference type="SUPFAM" id="SSF50993">
    <property type="entry name" value="Peptidase/esterase 'gauge' domain"/>
    <property type="match status" value="1"/>
</dbReference>
<feature type="domain" description="Peptidase S9A N-terminal" evidence="7">
    <location>
        <begin position="48"/>
        <end position="284"/>
    </location>
</feature>
<dbReference type="PANTHER" id="PTHR42881">
    <property type="entry name" value="PROLYL ENDOPEPTIDASE"/>
    <property type="match status" value="1"/>
</dbReference>
<keyword evidence="3 5" id="KW-0378">Hydrolase</keyword>
<dbReference type="SUPFAM" id="SSF53474">
    <property type="entry name" value="alpha/beta-Hydrolases"/>
    <property type="match status" value="1"/>
</dbReference>
<dbReference type="GO" id="GO:0005829">
    <property type="term" value="C:cytosol"/>
    <property type="evidence" value="ECO:0007669"/>
    <property type="project" value="TreeGrafter"/>
</dbReference>
<dbReference type="PANTHER" id="PTHR42881:SF13">
    <property type="entry name" value="PROLYL ENDOPEPTIDASE"/>
    <property type="match status" value="1"/>
</dbReference>
<dbReference type="Pfam" id="PF02897">
    <property type="entry name" value="Peptidase_S9_N"/>
    <property type="match status" value="2"/>
</dbReference>
<keyword evidence="4 5" id="KW-0720">Serine protease</keyword>
<dbReference type="Pfam" id="PF00326">
    <property type="entry name" value="Peptidase_S9"/>
    <property type="match status" value="1"/>
</dbReference>
<evidence type="ECO:0000259" key="7">
    <source>
        <dbReference type="Pfam" id="PF02897"/>
    </source>
</evidence>
<comment type="similarity">
    <text evidence="1 5">Belongs to the peptidase S9A family.</text>
</comment>
<evidence type="ECO:0000313" key="8">
    <source>
        <dbReference type="EMBL" id="CAD9863156.1"/>
    </source>
</evidence>
<protein>
    <recommendedName>
        <fullName evidence="5">Prolyl endopeptidase</fullName>
        <ecNumber evidence="5">3.4.21.-</ecNumber>
    </recommendedName>
</protein>
<dbReference type="GO" id="GO:0006508">
    <property type="term" value="P:proteolysis"/>
    <property type="evidence" value="ECO:0007669"/>
    <property type="project" value="UniProtKB-KW"/>
</dbReference>
<dbReference type="GO" id="GO:0070012">
    <property type="term" value="F:oligopeptidase activity"/>
    <property type="evidence" value="ECO:0007669"/>
    <property type="project" value="TreeGrafter"/>
</dbReference>
<sequence>MLFGHSWGCSVAIGSLLLPFVCSFITAFANFKPRAFAPSKYSLVEMSKDMEDPYIFLEDVESDESLQFARDANDACLNTLGDPTKSRTGTYDRVLAVLESDDRIPHVTKYGNDDNGEQVLFNIWKDAKNPKGIWRKTTMSSYRSESPEWTTVLDIDALAEKDDISWVWKGSRPLPRARDPLSNNGQRVTRTLLSLSRGGSDAVHIKEFDLLTGDFVTDSPFILPEAKSRVSYKSRDVLLVGTDFGPDSLTDSGYPRTVREWVRGTDLQDAPLVFEGEKADVSVGMYSDDQRPQGGPIYEVQYRSMTFYTSKLWARTVQYEQLLGPDDPLRQGAGEPAEFTEVDVQDDAQIDFLGNLMIVSLRSDWEPVPGGTAFKQGSVLYVDAEVFLAQGKEACTWHILFEPAERTAYDSHHNTKNYLILCTMDNVKSQLDIYKLEEGGRALRRVGGDAEALIRSSSCRPVDPSENDEFWFTTSGYTQPSTLYLANCAKADSTANGGGEGEASPSSPEPYIECKVKQLPPMYDASGLEVTQGAAVSKDGTEIPYFMVKKSDTPMDGSTPTLLYGYGGFEISLGPKYIATSGIAWLERGGAYVEANIRGGGEFGPKWHQAALKAHRHKAYEDFVCVAEHLVSEGLCTPSTLAIRGGSNGGLLVGNMYTLRPDLFGAVHCAVPLLDMKRYHTLLAGASWMAEYGDPSTSDWDEFLHRYSPYHNIDEGVEKYPPLLVTTSTRDDRVHPAHARKMVKKLWDSHNGKDWVVHYYENIEGGHGGAADAKQSSFMTSLAYDFMWDTLTKNIQGGK</sequence>
<dbReference type="InterPro" id="IPR051167">
    <property type="entry name" value="Prolyl_oligopep/macrocyclase"/>
</dbReference>
<dbReference type="Gene3D" id="3.40.50.1820">
    <property type="entry name" value="alpha/beta hydrolase"/>
    <property type="match status" value="1"/>
</dbReference>
<organism evidence="8">
    <name type="scientific">Fibrocapsa japonica</name>
    <dbReference type="NCBI Taxonomy" id="94617"/>
    <lineage>
        <taxon>Eukaryota</taxon>
        <taxon>Sar</taxon>
        <taxon>Stramenopiles</taxon>
        <taxon>Ochrophyta</taxon>
        <taxon>Raphidophyceae</taxon>
        <taxon>Chattonellales</taxon>
        <taxon>Chattonellaceae</taxon>
        <taxon>Fibrocapsa</taxon>
    </lineage>
</organism>
<accession>A0A7S2XXP1</accession>
<dbReference type="InterPro" id="IPR001375">
    <property type="entry name" value="Peptidase_S9_cat"/>
</dbReference>